<evidence type="ECO:0000313" key="2">
    <source>
        <dbReference type="Proteomes" id="UP000694865"/>
    </source>
</evidence>
<name>A0ABM0M9F8_SACKO</name>
<accession>A0ABM0M9F8</accession>
<reference evidence="3" key="1">
    <citation type="submission" date="2025-08" db="UniProtKB">
        <authorList>
            <consortium name="RefSeq"/>
        </authorList>
    </citation>
    <scope>IDENTIFICATION</scope>
    <source>
        <tissue evidence="3">Testes</tissue>
    </source>
</reference>
<sequence>MQSLLLVAAVLTALIGFSHGQTEVASCPTSMMDFMTWMGSVIQYCNGEYLIALRESKENCEEKVGTLGPCLMTEKDKCIAGLDDGDMVKTTIEASLGALIIAAPGYQQVFCSGVTVDLNPTTSVGGCEDGMTAASQACHAPFMEIFNEDRVDLRLCEAYKTMAACETDKVKELCPNADSMEITIDEQTRAMYNFYCVETATPAPPAPATTKQMSKPATTAAAADNVDDDVDSGKSVVVSIVTIVSTTYLSIFTAL</sequence>
<dbReference type="GeneID" id="100378569"/>
<feature type="chain" id="PRO_5045939088" evidence="1">
    <location>
        <begin position="21"/>
        <end position="255"/>
    </location>
</feature>
<protein>
    <submittedName>
        <fullName evidence="3">Uncharacterized protein LOC100378569</fullName>
    </submittedName>
</protein>
<dbReference type="Proteomes" id="UP000694865">
    <property type="component" value="Unplaced"/>
</dbReference>
<gene>
    <name evidence="3" type="primary">LOC100378569</name>
</gene>
<feature type="signal peptide" evidence="1">
    <location>
        <begin position="1"/>
        <end position="20"/>
    </location>
</feature>
<keyword evidence="2" id="KW-1185">Reference proteome</keyword>
<evidence type="ECO:0000313" key="3">
    <source>
        <dbReference type="RefSeq" id="XP_006816649.1"/>
    </source>
</evidence>
<keyword evidence="1" id="KW-0732">Signal</keyword>
<dbReference type="RefSeq" id="XP_006816649.1">
    <property type="nucleotide sequence ID" value="XM_006816586.1"/>
</dbReference>
<evidence type="ECO:0000256" key="1">
    <source>
        <dbReference type="SAM" id="SignalP"/>
    </source>
</evidence>
<proteinExistence type="predicted"/>
<organism evidence="2 3">
    <name type="scientific">Saccoglossus kowalevskii</name>
    <name type="common">Acorn worm</name>
    <dbReference type="NCBI Taxonomy" id="10224"/>
    <lineage>
        <taxon>Eukaryota</taxon>
        <taxon>Metazoa</taxon>
        <taxon>Hemichordata</taxon>
        <taxon>Enteropneusta</taxon>
        <taxon>Harrimaniidae</taxon>
        <taxon>Saccoglossus</taxon>
    </lineage>
</organism>